<dbReference type="InterPro" id="IPR013159">
    <property type="entry name" value="DnaA_C"/>
</dbReference>
<keyword evidence="3 8" id="KW-0235">DNA replication</keyword>
<dbReference type="PRINTS" id="PR00051">
    <property type="entry name" value="DNAA"/>
</dbReference>
<feature type="binding site" evidence="8">
    <location>
        <position position="165"/>
    </location>
    <ligand>
        <name>ATP</name>
        <dbReference type="ChEBI" id="CHEBI:30616"/>
    </ligand>
</feature>
<feature type="domain" description="Chromosomal replication initiator DnaA C-terminal" evidence="13">
    <location>
        <begin position="363"/>
        <end position="432"/>
    </location>
</feature>
<evidence type="ECO:0000313" key="15">
    <source>
        <dbReference type="Proteomes" id="UP000178315"/>
    </source>
</evidence>
<dbReference type="GO" id="GO:0006275">
    <property type="term" value="P:regulation of DNA replication"/>
    <property type="evidence" value="ECO:0007669"/>
    <property type="project" value="UniProtKB-UniRule"/>
</dbReference>
<dbReference type="GO" id="GO:0006270">
    <property type="term" value="P:DNA replication initiation"/>
    <property type="evidence" value="ECO:0007669"/>
    <property type="project" value="UniProtKB-UniRule"/>
</dbReference>
<comment type="caution">
    <text evidence="8">Lacks conserved residue(s) required for the propagation of feature annotation.</text>
</comment>
<feature type="binding site" evidence="8">
    <location>
        <position position="164"/>
    </location>
    <ligand>
        <name>ATP</name>
        <dbReference type="ChEBI" id="CHEBI:30616"/>
    </ligand>
</feature>
<keyword evidence="7 8" id="KW-0238">DNA-binding</keyword>
<dbReference type="AlphaFoldDB" id="A0A1G2A8M1"/>
<evidence type="ECO:0000256" key="8">
    <source>
        <dbReference type="HAMAP-Rule" id="MF_00377"/>
    </source>
</evidence>
<reference evidence="14 15" key="1">
    <citation type="journal article" date="2016" name="Nat. Commun.">
        <title>Thousands of microbial genomes shed light on interconnected biogeochemical processes in an aquifer system.</title>
        <authorList>
            <person name="Anantharaman K."/>
            <person name="Brown C.T."/>
            <person name="Hug L.A."/>
            <person name="Sharon I."/>
            <person name="Castelle C.J."/>
            <person name="Probst A.J."/>
            <person name="Thomas B.C."/>
            <person name="Singh A."/>
            <person name="Wilkins M.J."/>
            <person name="Karaoz U."/>
            <person name="Brodie E.L."/>
            <person name="Williams K.H."/>
            <person name="Hubbard S.S."/>
            <person name="Banfield J.F."/>
        </authorList>
    </citation>
    <scope>NUCLEOTIDE SEQUENCE [LARGE SCALE GENOMIC DNA]</scope>
</reference>
<evidence type="ECO:0000313" key="14">
    <source>
        <dbReference type="EMBL" id="OGY73141.1"/>
    </source>
</evidence>
<dbReference type="CDD" id="cd00009">
    <property type="entry name" value="AAA"/>
    <property type="match status" value="1"/>
</dbReference>
<dbReference type="PANTHER" id="PTHR30050:SF2">
    <property type="entry name" value="CHROMOSOMAL REPLICATION INITIATOR PROTEIN DNAA"/>
    <property type="match status" value="1"/>
</dbReference>
<dbReference type="NCBIfam" id="TIGR00362">
    <property type="entry name" value="DnaA"/>
    <property type="match status" value="1"/>
</dbReference>
<dbReference type="PANTHER" id="PTHR30050">
    <property type="entry name" value="CHROMOSOMAL REPLICATION INITIATOR PROTEIN DNAA"/>
    <property type="match status" value="1"/>
</dbReference>
<dbReference type="Gene3D" id="1.10.1750.10">
    <property type="match status" value="1"/>
</dbReference>
<proteinExistence type="inferred from homology"/>
<evidence type="ECO:0000256" key="1">
    <source>
        <dbReference type="ARBA" id="ARBA00006583"/>
    </source>
</evidence>
<dbReference type="SMART" id="SM00382">
    <property type="entry name" value="AAA"/>
    <property type="match status" value="1"/>
</dbReference>
<evidence type="ECO:0000256" key="6">
    <source>
        <dbReference type="ARBA" id="ARBA00023121"/>
    </source>
</evidence>
<comment type="function">
    <text evidence="8 10">Plays an essential role in the initiation and regulation of chromosomal replication. ATP-DnaA binds to the origin of replication (oriC) to initiate formation of the DNA replication initiation complex once per cell cycle. Binds the DnaA box (a 9 base pair repeat at the origin) and separates the double-stranded (ds)DNA. Forms a right-handed helical filament on oriC DNA; dsDNA binds to the exterior of the filament while single-stranded (ss)DNA is stabiized in the filament's interior. The ATP-DnaA-oriC complex binds and stabilizes one strand of the AT-rich DNA unwinding element (DUE), permitting loading of DNA polymerase. After initiation quickly degrades to an ADP-DnaA complex that is not apt for DNA replication. Binds acidic phospholipids.</text>
</comment>
<comment type="subunit">
    <text evidence="8">Oligomerizes as a right-handed, spiral filament on DNA at oriC.</text>
</comment>
<evidence type="ECO:0000259" key="13">
    <source>
        <dbReference type="SMART" id="SM00760"/>
    </source>
</evidence>
<keyword evidence="2 8" id="KW-0963">Cytoplasm</keyword>
<name>A0A1G2A8M1_9BACT</name>
<dbReference type="InterPro" id="IPR024633">
    <property type="entry name" value="DnaA_N_dom"/>
</dbReference>
<dbReference type="GO" id="GO:0005886">
    <property type="term" value="C:plasma membrane"/>
    <property type="evidence" value="ECO:0007669"/>
    <property type="project" value="TreeGrafter"/>
</dbReference>
<dbReference type="EMBL" id="MHJU01000017">
    <property type="protein sequence ID" value="OGY73141.1"/>
    <property type="molecule type" value="Genomic_DNA"/>
</dbReference>
<evidence type="ECO:0000259" key="12">
    <source>
        <dbReference type="SMART" id="SM00382"/>
    </source>
</evidence>
<keyword evidence="6 8" id="KW-0446">Lipid-binding</keyword>
<keyword evidence="4 8" id="KW-0547">Nucleotide-binding</keyword>
<dbReference type="GO" id="GO:0008289">
    <property type="term" value="F:lipid binding"/>
    <property type="evidence" value="ECO:0007669"/>
    <property type="project" value="UniProtKB-KW"/>
</dbReference>
<dbReference type="SMART" id="SM00760">
    <property type="entry name" value="Bac_DnaA_C"/>
    <property type="match status" value="1"/>
</dbReference>
<dbReference type="InterPro" id="IPR027417">
    <property type="entry name" value="P-loop_NTPase"/>
</dbReference>
<dbReference type="InterPro" id="IPR003593">
    <property type="entry name" value="AAA+_ATPase"/>
</dbReference>
<comment type="subcellular location">
    <subcellularLocation>
        <location evidence="8">Cytoplasm</location>
    </subcellularLocation>
</comment>
<feature type="domain" description="AAA+ ATPase" evidence="12">
    <location>
        <begin position="151"/>
        <end position="282"/>
    </location>
</feature>
<dbReference type="Pfam" id="PF08299">
    <property type="entry name" value="Bac_DnaA_C"/>
    <property type="match status" value="1"/>
</dbReference>
<dbReference type="InterPro" id="IPR018312">
    <property type="entry name" value="Chromosome_initiator_DnaA_CS"/>
</dbReference>
<dbReference type="Gene3D" id="3.30.300.180">
    <property type="match status" value="1"/>
</dbReference>
<comment type="similarity">
    <text evidence="1 8 11">Belongs to the DnaA family.</text>
</comment>
<dbReference type="InterPro" id="IPR001957">
    <property type="entry name" value="Chromosome_initiator_DnaA"/>
</dbReference>
<dbReference type="SUPFAM" id="SSF48295">
    <property type="entry name" value="TrpR-like"/>
    <property type="match status" value="1"/>
</dbReference>
<evidence type="ECO:0000256" key="7">
    <source>
        <dbReference type="ARBA" id="ARBA00023125"/>
    </source>
</evidence>
<dbReference type="GO" id="GO:0005737">
    <property type="term" value="C:cytoplasm"/>
    <property type="evidence" value="ECO:0007669"/>
    <property type="project" value="UniProtKB-SubCell"/>
</dbReference>
<sequence>MLDPQKIWQSALGELELMLSKANFTTWFQNTFIITIAEDTGEVAIAVPNAFTKSWMEQRYNAYIMKALNNVCQDKIKRILYQIQTARQVIKPPDATIYPLSNPKLGGVIVQEKVDEFGFNRRYTFDNFVVGSGNELAYSASRAICEELGTRYNPLFLYGDVGLGKTHLMHAIGQFIRRNHAGKKVLSLNFERFTNDYVSAARSGGFDAFRATYRGVDVLLVDDVQFMIDKEKTQDEFFHTFEELHRKNKQMVITSDRPPKALVELQDRMISRFEWGMIADIKMPDVETRIAILESKCKEKQFTLERELVVYIAESIKNNIRELEGALNKIIAWYELSRKTPTINSVKDVVASFLADPSKRALTPKRVMEAVAEFYSVSLDDILGICRKREFVVPRQITMYLMRQELDFSFPTIGLHLGGRDHTTVMYACDKIGGMLESEERLRLEVENIKQRLYG</sequence>
<dbReference type="GO" id="GO:0005524">
    <property type="term" value="F:ATP binding"/>
    <property type="evidence" value="ECO:0007669"/>
    <property type="project" value="UniProtKB-UniRule"/>
</dbReference>
<evidence type="ECO:0000256" key="5">
    <source>
        <dbReference type="ARBA" id="ARBA00022840"/>
    </source>
</evidence>
<comment type="caution">
    <text evidence="14">The sequence shown here is derived from an EMBL/GenBank/DDBJ whole genome shotgun (WGS) entry which is preliminary data.</text>
</comment>
<feature type="region of interest" description="Domain IV, binds dsDNA" evidence="8">
    <location>
        <begin position="335"/>
        <end position="455"/>
    </location>
</feature>
<accession>A0A1G2A8M1</accession>
<dbReference type="Proteomes" id="UP000178315">
    <property type="component" value="Unassembled WGS sequence"/>
</dbReference>
<evidence type="ECO:0000256" key="10">
    <source>
        <dbReference type="RuleBase" id="RU000577"/>
    </source>
</evidence>
<dbReference type="Pfam" id="PF00308">
    <property type="entry name" value="Bac_DnaA"/>
    <property type="match status" value="1"/>
</dbReference>
<feature type="binding site" evidence="8">
    <location>
        <position position="162"/>
    </location>
    <ligand>
        <name>ATP</name>
        <dbReference type="ChEBI" id="CHEBI:30616"/>
    </ligand>
</feature>
<dbReference type="FunFam" id="3.40.50.300:FF:000668">
    <property type="entry name" value="Chromosomal replication initiator protein DnaA"/>
    <property type="match status" value="1"/>
</dbReference>
<dbReference type="CDD" id="cd06571">
    <property type="entry name" value="Bac_DnaA_C"/>
    <property type="match status" value="1"/>
</dbReference>
<dbReference type="InterPro" id="IPR010921">
    <property type="entry name" value="Trp_repressor/repl_initiator"/>
</dbReference>
<dbReference type="PROSITE" id="PS01008">
    <property type="entry name" value="DNAA"/>
    <property type="match status" value="1"/>
</dbReference>
<feature type="region of interest" description="Domain I, interacts with DnaA modulators" evidence="8">
    <location>
        <begin position="1"/>
        <end position="116"/>
    </location>
</feature>
<dbReference type="SUPFAM" id="SSF52540">
    <property type="entry name" value="P-loop containing nucleoside triphosphate hydrolases"/>
    <property type="match status" value="1"/>
</dbReference>
<dbReference type="InterPro" id="IPR038454">
    <property type="entry name" value="DnaA_N_sf"/>
</dbReference>
<dbReference type="Pfam" id="PF11638">
    <property type="entry name" value="DnaA_N"/>
    <property type="match status" value="1"/>
</dbReference>
<dbReference type="HAMAP" id="MF_00377">
    <property type="entry name" value="DnaA_bact"/>
    <property type="match status" value="1"/>
</dbReference>
<dbReference type="Gene3D" id="1.10.8.60">
    <property type="match status" value="1"/>
</dbReference>
<dbReference type="Gene3D" id="3.40.50.300">
    <property type="entry name" value="P-loop containing nucleotide triphosphate hydrolases"/>
    <property type="match status" value="1"/>
</dbReference>
<comment type="domain">
    <text evidence="8">Domain I is involved in oligomerization and binding regulators, domain II is flexibile and of varying length in different bacteria, domain III forms the AAA+ region, while domain IV binds dsDNA.</text>
</comment>
<evidence type="ECO:0000256" key="2">
    <source>
        <dbReference type="ARBA" id="ARBA00022490"/>
    </source>
</evidence>
<dbReference type="InterPro" id="IPR013317">
    <property type="entry name" value="DnaA_dom"/>
</dbReference>
<gene>
    <name evidence="8" type="primary">dnaA</name>
    <name evidence="14" type="ORF">A3H61_02900</name>
</gene>
<protein>
    <recommendedName>
        <fullName evidence="8 9">Chromosomal replication initiator protein DnaA</fullName>
    </recommendedName>
</protein>
<feature type="region of interest" description="Domain III, AAA+ region" evidence="8">
    <location>
        <begin position="118"/>
        <end position="334"/>
    </location>
</feature>
<evidence type="ECO:0000256" key="11">
    <source>
        <dbReference type="RuleBase" id="RU004227"/>
    </source>
</evidence>
<evidence type="ECO:0000256" key="9">
    <source>
        <dbReference type="NCBIfam" id="TIGR00362"/>
    </source>
</evidence>
<keyword evidence="5 8" id="KW-0067">ATP-binding</keyword>
<evidence type="ECO:0000256" key="4">
    <source>
        <dbReference type="ARBA" id="ARBA00022741"/>
    </source>
</evidence>
<dbReference type="InterPro" id="IPR020591">
    <property type="entry name" value="Chromosome_initiator_DnaA-like"/>
</dbReference>
<evidence type="ECO:0000256" key="3">
    <source>
        <dbReference type="ARBA" id="ARBA00022705"/>
    </source>
</evidence>
<dbReference type="GO" id="GO:0003688">
    <property type="term" value="F:DNA replication origin binding"/>
    <property type="evidence" value="ECO:0007669"/>
    <property type="project" value="UniProtKB-UniRule"/>
</dbReference>
<organism evidence="14 15">
    <name type="scientific">Candidatus Jacksonbacteria bacterium RIFCSPLOWO2_02_FULL_44_20</name>
    <dbReference type="NCBI Taxonomy" id="1798460"/>
    <lineage>
        <taxon>Bacteria</taxon>
        <taxon>Candidatus Jacksoniibacteriota</taxon>
    </lineage>
</organism>
<feature type="binding site" evidence="8">
    <location>
        <position position="166"/>
    </location>
    <ligand>
        <name>ATP</name>
        <dbReference type="ChEBI" id="CHEBI:30616"/>
    </ligand>
</feature>